<organism evidence="1 2">
    <name type="scientific">Sparassis crispa</name>
    <dbReference type="NCBI Taxonomy" id="139825"/>
    <lineage>
        <taxon>Eukaryota</taxon>
        <taxon>Fungi</taxon>
        <taxon>Dikarya</taxon>
        <taxon>Basidiomycota</taxon>
        <taxon>Agaricomycotina</taxon>
        <taxon>Agaricomycetes</taxon>
        <taxon>Polyporales</taxon>
        <taxon>Sparassidaceae</taxon>
        <taxon>Sparassis</taxon>
    </lineage>
</organism>
<dbReference type="InParanoid" id="A0A401GRB8"/>
<keyword evidence="2" id="KW-1185">Reference proteome</keyword>
<dbReference type="AlphaFoldDB" id="A0A401GRB8"/>
<evidence type="ECO:0000313" key="1">
    <source>
        <dbReference type="EMBL" id="GBE84766.1"/>
    </source>
</evidence>
<evidence type="ECO:0000313" key="2">
    <source>
        <dbReference type="Proteomes" id="UP000287166"/>
    </source>
</evidence>
<sequence length="511" mass="58493">MLTLQNFVSRVRHGGSKELQLSPMARCLQIDELVRPIIYMIYETSGKREVARIARTCRAICAPSLDIIWEDMDKLLPLFKLLPPYSWELVDAGRGKTYSRDLSKLAWRAISSRWARWHHKAASEKPPTSTQTFRWLGFPSNVEWSSREIDLKPFQDYASRIKTFTWKSGTQNNLTVSTIQSVFRELGSTAVLLPKLRVLHWKMPRDDLLPLATRLPGENLEKLVLYHNATPVVVKTLKELRLSSRLCNLESLQIGVPMSKELGDEMAQVLQGTKSLHRLYYVFSSIPLLVVQALAERQTLTHAEFGVVAKDLLELQALAIGNAFSNLITLTLRLDTLAEGTLALLGNISSPRLKALSVEVEDCPTADTVRHHLECLVKTRFIRELVELKWVMGQFACSRDQMHTPQKRRELLITPCTLEPLLHMGRLKHLVVKGRHLALDMPFLECLSVAVPDIIELHFKHFSLYARHGETACTFFKLSDVQFLRDRCHHLRVVGLNLVDYEGWREVRVRN</sequence>
<gene>
    <name evidence="1" type="ORF">SCP_0607460</name>
</gene>
<evidence type="ECO:0008006" key="3">
    <source>
        <dbReference type="Google" id="ProtNLM"/>
    </source>
</evidence>
<dbReference type="GeneID" id="38781683"/>
<proteinExistence type="predicted"/>
<dbReference type="Proteomes" id="UP000287166">
    <property type="component" value="Unassembled WGS sequence"/>
</dbReference>
<dbReference type="OrthoDB" id="3174539at2759"/>
<dbReference type="EMBL" id="BFAD01000006">
    <property type="protein sequence ID" value="GBE84766.1"/>
    <property type="molecule type" value="Genomic_DNA"/>
</dbReference>
<reference evidence="1 2" key="1">
    <citation type="journal article" date="2018" name="Sci. Rep.">
        <title>Genome sequence of the cauliflower mushroom Sparassis crispa (Hanabiratake) and its association with beneficial usage.</title>
        <authorList>
            <person name="Kiyama R."/>
            <person name="Furutani Y."/>
            <person name="Kawaguchi K."/>
            <person name="Nakanishi T."/>
        </authorList>
    </citation>
    <scope>NUCLEOTIDE SEQUENCE [LARGE SCALE GENOMIC DNA]</scope>
</reference>
<dbReference type="InterPro" id="IPR032675">
    <property type="entry name" value="LRR_dom_sf"/>
</dbReference>
<protein>
    <recommendedName>
        <fullName evidence="3">F-box domain-containing protein</fullName>
    </recommendedName>
</protein>
<comment type="caution">
    <text evidence="1">The sequence shown here is derived from an EMBL/GenBank/DDBJ whole genome shotgun (WGS) entry which is preliminary data.</text>
</comment>
<name>A0A401GRB8_9APHY</name>
<dbReference type="STRING" id="139825.A0A401GRB8"/>
<accession>A0A401GRB8</accession>
<dbReference type="Gene3D" id="3.80.10.10">
    <property type="entry name" value="Ribonuclease Inhibitor"/>
    <property type="match status" value="1"/>
</dbReference>
<dbReference type="RefSeq" id="XP_027615679.1">
    <property type="nucleotide sequence ID" value="XM_027759878.1"/>
</dbReference>